<evidence type="ECO:0000256" key="1">
    <source>
        <dbReference type="SAM" id="Phobius"/>
    </source>
</evidence>
<keyword evidence="1" id="KW-0812">Transmembrane</keyword>
<keyword evidence="1" id="KW-1133">Transmembrane helix</keyword>
<dbReference type="RefSeq" id="WP_338449921.1">
    <property type="nucleotide sequence ID" value="NZ_CP137640.1"/>
</dbReference>
<feature type="transmembrane region" description="Helical" evidence="1">
    <location>
        <begin position="71"/>
        <end position="93"/>
    </location>
</feature>
<evidence type="ECO:0000313" key="2">
    <source>
        <dbReference type="EMBL" id="WVX80991.1"/>
    </source>
</evidence>
<evidence type="ECO:0000313" key="3">
    <source>
        <dbReference type="Proteomes" id="UP001357223"/>
    </source>
</evidence>
<reference evidence="2 3" key="1">
    <citation type="submission" date="2023-10" db="EMBL/GenBank/DDBJ databases">
        <title>Niallia locisalis sp.nov. isolated from a salt pond sample.</title>
        <authorList>
            <person name="Li X.-J."/>
            <person name="Dong L."/>
        </authorList>
    </citation>
    <scope>NUCLEOTIDE SEQUENCE [LARGE SCALE GENOMIC DNA]</scope>
    <source>
        <strain evidence="2 3">DSM 29761</strain>
    </source>
</reference>
<dbReference type="Proteomes" id="UP001357223">
    <property type="component" value="Chromosome"/>
</dbReference>
<name>A0ABZ2CFB5_9BACI</name>
<proteinExistence type="predicted"/>
<keyword evidence="3" id="KW-1185">Reference proteome</keyword>
<protein>
    <submittedName>
        <fullName evidence="2">Uncharacterized protein</fullName>
    </submittedName>
</protein>
<organism evidence="2 3">
    <name type="scientific">Niallia oryzisoli</name>
    <dbReference type="NCBI Taxonomy" id="1737571"/>
    <lineage>
        <taxon>Bacteria</taxon>
        <taxon>Bacillati</taxon>
        <taxon>Bacillota</taxon>
        <taxon>Bacilli</taxon>
        <taxon>Bacillales</taxon>
        <taxon>Bacillaceae</taxon>
        <taxon>Niallia</taxon>
    </lineage>
</organism>
<sequence>MDTVLAYVISFFVIVITVFITLYFKSELERMFGEKKDVVVFHICNVVIILMTTLAAHAVTTIYIMGNEFALIRQLVIHLIMILPIYIFGHFAFEKYKFINRKYVKAANGKVLIINEKYLKRK</sequence>
<accession>A0ABZ2CFB5</accession>
<feature type="transmembrane region" description="Helical" evidence="1">
    <location>
        <begin position="38"/>
        <end position="65"/>
    </location>
</feature>
<dbReference type="EMBL" id="CP137640">
    <property type="protein sequence ID" value="WVX80991.1"/>
    <property type="molecule type" value="Genomic_DNA"/>
</dbReference>
<gene>
    <name evidence="2" type="ORF">R4Z09_27870</name>
</gene>
<keyword evidence="1" id="KW-0472">Membrane</keyword>
<feature type="transmembrane region" description="Helical" evidence="1">
    <location>
        <begin position="6"/>
        <end position="26"/>
    </location>
</feature>